<dbReference type="EMBL" id="VRTS01000001">
    <property type="protein sequence ID" value="TXK65722.1"/>
    <property type="molecule type" value="Genomic_DNA"/>
</dbReference>
<dbReference type="Gene3D" id="1.25.40.10">
    <property type="entry name" value="Tetratricopeptide repeat domain"/>
    <property type="match status" value="1"/>
</dbReference>
<dbReference type="OrthoDB" id="7593450at2"/>
<dbReference type="Pfam" id="PF06041">
    <property type="entry name" value="DUF924"/>
    <property type="match status" value="1"/>
</dbReference>
<dbReference type="Proteomes" id="UP000321248">
    <property type="component" value="Unassembled WGS sequence"/>
</dbReference>
<accession>A0A5C8KZ37</accession>
<dbReference type="PANTHER" id="PTHR23004">
    <property type="entry name" value="DOUBLECORTIN DOMAIN CONTAINING 2"/>
    <property type="match status" value="1"/>
</dbReference>
<dbReference type="RefSeq" id="WP_147890395.1">
    <property type="nucleotide sequence ID" value="NZ_VRTS01000001.1"/>
</dbReference>
<comment type="caution">
    <text evidence="1">The sequence shown here is derived from an EMBL/GenBank/DDBJ whole genome shotgun (WGS) entry which is preliminary data.</text>
</comment>
<keyword evidence="2" id="KW-1185">Reference proteome</keyword>
<evidence type="ECO:0000313" key="2">
    <source>
        <dbReference type="Proteomes" id="UP000321248"/>
    </source>
</evidence>
<name>A0A5C8KZ37_9GAMM</name>
<reference evidence="1 2" key="1">
    <citation type="submission" date="2019-08" db="EMBL/GenBank/DDBJ databases">
        <authorList>
            <person name="Karlyshev A.V."/>
        </authorList>
    </citation>
    <scope>NUCLEOTIDE SEQUENCE [LARGE SCALE GENOMIC DNA]</scope>
    <source>
        <strain evidence="1 2">Alg18-2.2</strain>
    </source>
</reference>
<dbReference type="InterPro" id="IPR010323">
    <property type="entry name" value="DUF924"/>
</dbReference>
<dbReference type="PANTHER" id="PTHR23004:SF7">
    <property type="entry name" value="DUF924-DOMAIN-CONTAINING PROTEIN"/>
    <property type="match status" value="1"/>
</dbReference>
<dbReference type="InterPro" id="IPR011990">
    <property type="entry name" value="TPR-like_helical_dom_sf"/>
</dbReference>
<proteinExistence type="predicted"/>
<dbReference type="AlphaFoldDB" id="A0A5C8KZ37"/>
<protein>
    <submittedName>
        <fullName evidence="1">DUF924 domain-containing protein</fullName>
    </submittedName>
</protein>
<dbReference type="SUPFAM" id="SSF48452">
    <property type="entry name" value="TPR-like"/>
    <property type="match status" value="1"/>
</dbReference>
<gene>
    <name evidence="1" type="ORF">FU658_00965</name>
</gene>
<sequence>MAEQHIDNPGIGPDEVLAFWFGDMDGPDRAIAQRQAGLWWSKDEAVDRRIRERFEAAVQAAADGRLSQWSATPEGWLALIVLTDQFPRNIHRGTPGAFAFDARAREIAREGLDAGRDQSLRSVQRVFAYLPLEHAEDLGLQREAVERFTALAAQVPPEDREAFDGFLDFARRHLEVIERFGRFPHRNAILGRESTAAELAFLEQPGSSF</sequence>
<organism evidence="1 2">
    <name type="scientific">Alkalisalibacterium limincola</name>
    <dbReference type="NCBI Taxonomy" id="2699169"/>
    <lineage>
        <taxon>Bacteria</taxon>
        <taxon>Pseudomonadati</taxon>
        <taxon>Pseudomonadota</taxon>
        <taxon>Gammaproteobacteria</taxon>
        <taxon>Lysobacterales</taxon>
        <taxon>Lysobacteraceae</taxon>
        <taxon>Alkalisalibacterium</taxon>
    </lineage>
</organism>
<evidence type="ECO:0000313" key="1">
    <source>
        <dbReference type="EMBL" id="TXK65722.1"/>
    </source>
</evidence>
<dbReference type="Gene3D" id="1.20.58.320">
    <property type="entry name" value="TPR-like"/>
    <property type="match status" value="1"/>
</dbReference>